<proteinExistence type="predicted"/>
<organism evidence="3 4">
    <name type="scientific">Cylindrotheca closterium</name>
    <dbReference type="NCBI Taxonomy" id="2856"/>
    <lineage>
        <taxon>Eukaryota</taxon>
        <taxon>Sar</taxon>
        <taxon>Stramenopiles</taxon>
        <taxon>Ochrophyta</taxon>
        <taxon>Bacillariophyta</taxon>
        <taxon>Bacillariophyceae</taxon>
        <taxon>Bacillariophycidae</taxon>
        <taxon>Bacillariales</taxon>
        <taxon>Bacillariaceae</taxon>
        <taxon>Cylindrotheca</taxon>
    </lineage>
</organism>
<feature type="transmembrane region" description="Helical" evidence="2">
    <location>
        <begin position="20"/>
        <end position="40"/>
    </location>
</feature>
<evidence type="ECO:0000256" key="2">
    <source>
        <dbReference type="SAM" id="Phobius"/>
    </source>
</evidence>
<evidence type="ECO:0000313" key="3">
    <source>
        <dbReference type="EMBL" id="CAJ1945542.1"/>
    </source>
</evidence>
<dbReference type="AlphaFoldDB" id="A0AAD2CTU6"/>
<evidence type="ECO:0000313" key="4">
    <source>
        <dbReference type="Proteomes" id="UP001295423"/>
    </source>
</evidence>
<keyword evidence="1" id="KW-0175">Coiled coil</keyword>
<reference evidence="3" key="1">
    <citation type="submission" date="2023-08" db="EMBL/GenBank/DDBJ databases">
        <authorList>
            <person name="Audoor S."/>
            <person name="Bilcke G."/>
        </authorList>
    </citation>
    <scope>NUCLEOTIDE SEQUENCE</scope>
</reference>
<dbReference type="Proteomes" id="UP001295423">
    <property type="component" value="Unassembled WGS sequence"/>
</dbReference>
<feature type="coiled-coil region" evidence="1">
    <location>
        <begin position="47"/>
        <end position="95"/>
    </location>
</feature>
<comment type="caution">
    <text evidence="3">The sequence shown here is derived from an EMBL/GenBank/DDBJ whole genome shotgun (WGS) entry which is preliminary data.</text>
</comment>
<dbReference type="EMBL" id="CAKOGP040001446">
    <property type="protein sequence ID" value="CAJ1945542.1"/>
    <property type="molecule type" value="Genomic_DNA"/>
</dbReference>
<feature type="transmembrane region" description="Helical" evidence="2">
    <location>
        <begin position="106"/>
        <end position="125"/>
    </location>
</feature>
<gene>
    <name evidence="3" type="ORF">CYCCA115_LOCUS9686</name>
</gene>
<keyword evidence="2" id="KW-0812">Transmembrane</keyword>
<keyword evidence="2" id="KW-1133">Transmembrane helix</keyword>
<protein>
    <submittedName>
        <fullName evidence="3">Uncharacterized protein</fullName>
    </submittedName>
</protein>
<sequence length="208" mass="23139">MGYIPHPPIPLSAVRPNDIFLLLGLGALWELIVRFILFRYRAKPRKLIQKEVNLKALSSKVREYRSKGPSAFVECSKLERQLLAEEKVMADTTEKRKIALTKAEKGAKNANIAVSALIFLLWYSIPILEFEAHRIAKLDEIFSEEEGQAMVESAHKAFLFPLSVVGIGLKIAKYGLANPQSTSGALVAFWSAQTVVSKIFDAIDALNV</sequence>
<keyword evidence="4" id="KW-1185">Reference proteome</keyword>
<evidence type="ECO:0000256" key="1">
    <source>
        <dbReference type="SAM" id="Coils"/>
    </source>
</evidence>
<keyword evidence="2" id="KW-0472">Membrane</keyword>
<name>A0AAD2CTU6_9STRA</name>
<accession>A0AAD2CTU6</accession>